<keyword evidence="2" id="KW-1185">Reference proteome</keyword>
<proteinExistence type="predicted"/>
<gene>
    <name evidence="1" type="ORF">Osc7112_0264</name>
</gene>
<evidence type="ECO:0000313" key="1">
    <source>
        <dbReference type="EMBL" id="AFZ04893.1"/>
    </source>
</evidence>
<organism evidence="1 2">
    <name type="scientific">Phormidium nigroviride PCC 7112</name>
    <dbReference type="NCBI Taxonomy" id="179408"/>
    <lineage>
        <taxon>Bacteria</taxon>
        <taxon>Bacillati</taxon>
        <taxon>Cyanobacteriota</taxon>
        <taxon>Cyanophyceae</taxon>
        <taxon>Oscillatoriophycideae</taxon>
        <taxon>Oscillatoriales</taxon>
        <taxon>Oscillatoriaceae</taxon>
        <taxon>Phormidium</taxon>
    </lineage>
</organism>
<sequence length="42" mass="4698">MEREPPPPSAKDAQDLETVLRAIANRFPFTGNQPERILALAH</sequence>
<dbReference type="HOGENOM" id="CLU_3255024_0_0_3"/>
<dbReference type="EMBL" id="CP003614">
    <property type="protein sequence ID" value="AFZ04893.1"/>
    <property type="molecule type" value="Genomic_DNA"/>
</dbReference>
<name>K9V9X3_9CYAN</name>
<reference evidence="1 2" key="1">
    <citation type="submission" date="2012-05" db="EMBL/GenBank/DDBJ databases">
        <title>Finished chromosome of genome of Oscillatoria sp. PCC 7112.</title>
        <authorList>
            <consortium name="US DOE Joint Genome Institute"/>
            <person name="Gugger M."/>
            <person name="Coursin T."/>
            <person name="Rippka R."/>
            <person name="Tandeau De Marsac N."/>
            <person name="Huntemann M."/>
            <person name="Wei C.-L."/>
            <person name="Han J."/>
            <person name="Detter J.C."/>
            <person name="Han C."/>
            <person name="Tapia R."/>
            <person name="Davenport K."/>
            <person name="Daligault H."/>
            <person name="Erkkila T."/>
            <person name="Gu W."/>
            <person name="Munk A.C.C."/>
            <person name="Teshima H."/>
            <person name="Xu Y."/>
            <person name="Chain P."/>
            <person name="Chen A."/>
            <person name="Krypides N."/>
            <person name="Mavromatis K."/>
            <person name="Markowitz V."/>
            <person name="Szeto E."/>
            <person name="Ivanova N."/>
            <person name="Mikhailova N."/>
            <person name="Ovchinnikova G."/>
            <person name="Pagani I."/>
            <person name="Pati A."/>
            <person name="Goodwin L."/>
            <person name="Peters L."/>
            <person name="Pitluck S."/>
            <person name="Woyke T."/>
            <person name="Kerfeld C."/>
        </authorList>
    </citation>
    <scope>NUCLEOTIDE SEQUENCE [LARGE SCALE GENOMIC DNA]</scope>
    <source>
        <strain evidence="1 2">PCC 7112</strain>
    </source>
</reference>
<evidence type="ECO:0000313" key="2">
    <source>
        <dbReference type="Proteomes" id="UP000010478"/>
    </source>
</evidence>
<accession>K9V9X3</accession>
<dbReference type="Proteomes" id="UP000010478">
    <property type="component" value="Chromosome"/>
</dbReference>
<dbReference type="KEGG" id="oni:Osc7112_0264"/>
<dbReference type="AlphaFoldDB" id="K9V9X3"/>
<dbReference type="RefSeq" id="WP_015174229.1">
    <property type="nucleotide sequence ID" value="NC_019729.1"/>
</dbReference>
<dbReference type="eggNOG" id="ENOG502ZWGI">
    <property type="taxonomic scope" value="Bacteria"/>
</dbReference>
<protein>
    <submittedName>
        <fullName evidence="1">Uncharacterized protein</fullName>
    </submittedName>
</protein>